<accession>A0ABR4A2R0</accession>
<dbReference type="EMBL" id="JBEFKJ010000026">
    <property type="protein sequence ID" value="KAL2039345.1"/>
    <property type="molecule type" value="Genomic_DNA"/>
</dbReference>
<keyword evidence="4" id="KW-1185">Reference proteome</keyword>
<organism evidence="3 4">
    <name type="scientific">Stereocaulon virgatum</name>
    <dbReference type="NCBI Taxonomy" id="373712"/>
    <lineage>
        <taxon>Eukaryota</taxon>
        <taxon>Fungi</taxon>
        <taxon>Dikarya</taxon>
        <taxon>Ascomycota</taxon>
        <taxon>Pezizomycotina</taxon>
        <taxon>Lecanoromycetes</taxon>
        <taxon>OSLEUM clade</taxon>
        <taxon>Lecanoromycetidae</taxon>
        <taxon>Lecanorales</taxon>
        <taxon>Lecanorineae</taxon>
        <taxon>Stereocaulaceae</taxon>
        <taxon>Stereocaulon</taxon>
    </lineage>
</organism>
<reference evidence="3 4" key="1">
    <citation type="submission" date="2024-09" db="EMBL/GenBank/DDBJ databases">
        <title>Rethinking Asexuality: The Enigmatic Case of Functional Sexual Genes in Lepraria (Stereocaulaceae).</title>
        <authorList>
            <person name="Doellman M."/>
            <person name="Sun Y."/>
            <person name="Barcenas-Pena A."/>
            <person name="Lumbsch H.T."/>
            <person name="Grewe F."/>
        </authorList>
    </citation>
    <scope>NUCLEOTIDE SEQUENCE [LARGE SCALE GENOMIC DNA]</scope>
    <source>
        <strain evidence="3 4">Mercado 3170</strain>
    </source>
</reference>
<evidence type="ECO:0000259" key="2">
    <source>
        <dbReference type="Pfam" id="PF24809"/>
    </source>
</evidence>
<evidence type="ECO:0000313" key="3">
    <source>
        <dbReference type="EMBL" id="KAL2039345.1"/>
    </source>
</evidence>
<proteinExistence type="predicted"/>
<gene>
    <name evidence="3" type="ORF">N7G274_008013</name>
</gene>
<feature type="region of interest" description="Disordered" evidence="1">
    <location>
        <begin position="1"/>
        <end position="31"/>
    </location>
</feature>
<dbReference type="Proteomes" id="UP001590950">
    <property type="component" value="Unassembled WGS sequence"/>
</dbReference>
<evidence type="ECO:0000256" key="1">
    <source>
        <dbReference type="SAM" id="MobiDB-lite"/>
    </source>
</evidence>
<name>A0ABR4A2R0_9LECA</name>
<sequence>MRHLPSQEKSLKRTPTVKEDKSGDNIYDKDGQYVTGAKESKLQVHAVDNSEPSLWQREWEQTKAEIGVDNLKGWNPLDTNWRYEVESVARVARDAANDTQENERRIAGSHYTYRRVYDNIANWAHKFEIVTDLITQVNPGYATLPWALIRFAITTAVGETKTYHLMLEGTELVSQLVTQYPVIEQTYARVDSDLASALRKTLFSLYVGILRFQIRAIKYFDPDRKFLR</sequence>
<protein>
    <recommendedName>
        <fullName evidence="2">DUF7708 domain-containing protein</fullName>
    </recommendedName>
</protein>
<dbReference type="InterPro" id="IPR056125">
    <property type="entry name" value="DUF7708"/>
</dbReference>
<comment type="caution">
    <text evidence="3">The sequence shown here is derived from an EMBL/GenBank/DDBJ whole genome shotgun (WGS) entry which is preliminary data.</text>
</comment>
<evidence type="ECO:0000313" key="4">
    <source>
        <dbReference type="Proteomes" id="UP001590950"/>
    </source>
</evidence>
<feature type="domain" description="DUF7708" evidence="2">
    <location>
        <begin position="118"/>
        <end position="221"/>
    </location>
</feature>
<dbReference type="Pfam" id="PF24809">
    <property type="entry name" value="DUF7708"/>
    <property type="match status" value="1"/>
</dbReference>